<dbReference type="CDD" id="cd06464">
    <property type="entry name" value="ACD_sHsps-like"/>
    <property type="match status" value="1"/>
</dbReference>
<dbReference type="InterPro" id="IPR002068">
    <property type="entry name" value="A-crystallin/Hsp20_dom"/>
</dbReference>
<evidence type="ECO:0000256" key="1">
    <source>
        <dbReference type="ARBA" id="ARBA00023016"/>
    </source>
</evidence>
<comment type="similarity">
    <text evidence="2 3">Belongs to the small heat shock protein (HSP20) family.</text>
</comment>
<sequence>MASRSQIPSATAHQHQTQQASSSFTPNFDVLETEHEYILEGELPGLHDKKQTVIEFTDAQTILIRGRIERDVEGEEKKGNLKATVGEGRVGAFQRNFTFPGSIDVDAVRATLDYGVLRIVVPKLVKARARRIEIQ</sequence>
<name>A0A317SGD6_9PEZI</name>
<feature type="compositionally biased region" description="Low complexity" evidence="4">
    <location>
        <begin position="9"/>
        <end position="23"/>
    </location>
</feature>
<keyword evidence="7" id="KW-1185">Reference proteome</keyword>
<dbReference type="Pfam" id="PF00011">
    <property type="entry name" value="HSP20"/>
    <property type="match status" value="1"/>
</dbReference>
<evidence type="ECO:0000313" key="6">
    <source>
        <dbReference type="EMBL" id="PWW72777.1"/>
    </source>
</evidence>
<dbReference type="PROSITE" id="PS01031">
    <property type="entry name" value="SHSP"/>
    <property type="match status" value="1"/>
</dbReference>
<evidence type="ECO:0000256" key="3">
    <source>
        <dbReference type="RuleBase" id="RU003616"/>
    </source>
</evidence>
<dbReference type="OrthoDB" id="1431247at2759"/>
<comment type="caution">
    <text evidence="6">The sequence shown here is derived from an EMBL/GenBank/DDBJ whole genome shotgun (WGS) entry which is preliminary data.</text>
</comment>
<dbReference type="AlphaFoldDB" id="A0A317SGD6"/>
<proteinExistence type="inferred from homology"/>
<gene>
    <name evidence="6" type="ORF">C7212DRAFT_223557</name>
</gene>
<organism evidence="6 7">
    <name type="scientific">Tuber magnatum</name>
    <name type="common">white Piedmont truffle</name>
    <dbReference type="NCBI Taxonomy" id="42249"/>
    <lineage>
        <taxon>Eukaryota</taxon>
        <taxon>Fungi</taxon>
        <taxon>Dikarya</taxon>
        <taxon>Ascomycota</taxon>
        <taxon>Pezizomycotina</taxon>
        <taxon>Pezizomycetes</taxon>
        <taxon>Pezizales</taxon>
        <taxon>Tuberaceae</taxon>
        <taxon>Tuber</taxon>
    </lineage>
</organism>
<evidence type="ECO:0000313" key="7">
    <source>
        <dbReference type="Proteomes" id="UP000246991"/>
    </source>
</evidence>
<reference evidence="6 7" key="1">
    <citation type="submission" date="2018-03" db="EMBL/GenBank/DDBJ databases">
        <title>Genomes of Pezizomycetes fungi and the evolution of truffles.</title>
        <authorList>
            <person name="Murat C."/>
            <person name="Payen T."/>
            <person name="Noel B."/>
            <person name="Kuo A."/>
            <person name="Martin F.M."/>
        </authorList>
    </citation>
    <scope>NUCLEOTIDE SEQUENCE [LARGE SCALE GENOMIC DNA]</scope>
    <source>
        <strain evidence="6">091103-1</strain>
    </source>
</reference>
<protein>
    <submittedName>
        <fullName evidence="6">HSP20-like chaperone</fullName>
    </submittedName>
</protein>
<keyword evidence="1" id="KW-0346">Stress response</keyword>
<dbReference type="EMBL" id="PYWC01000094">
    <property type="protein sequence ID" value="PWW72777.1"/>
    <property type="molecule type" value="Genomic_DNA"/>
</dbReference>
<dbReference type="Proteomes" id="UP000246991">
    <property type="component" value="Unassembled WGS sequence"/>
</dbReference>
<dbReference type="Gene3D" id="2.60.40.790">
    <property type="match status" value="1"/>
</dbReference>
<dbReference type="InterPro" id="IPR031107">
    <property type="entry name" value="Small_HSP"/>
</dbReference>
<feature type="region of interest" description="Disordered" evidence="4">
    <location>
        <begin position="1"/>
        <end position="24"/>
    </location>
</feature>
<evidence type="ECO:0000256" key="4">
    <source>
        <dbReference type="SAM" id="MobiDB-lite"/>
    </source>
</evidence>
<evidence type="ECO:0000256" key="2">
    <source>
        <dbReference type="PROSITE-ProRule" id="PRU00285"/>
    </source>
</evidence>
<dbReference type="SUPFAM" id="SSF49764">
    <property type="entry name" value="HSP20-like chaperones"/>
    <property type="match status" value="1"/>
</dbReference>
<dbReference type="STRING" id="42249.A0A317SGD6"/>
<evidence type="ECO:0000259" key="5">
    <source>
        <dbReference type="PROSITE" id="PS01031"/>
    </source>
</evidence>
<accession>A0A317SGD6</accession>
<dbReference type="InterPro" id="IPR008978">
    <property type="entry name" value="HSP20-like_chaperone"/>
</dbReference>
<feature type="domain" description="SHSP" evidence="5">
    <location>
        <begin position="19"/>
        <end position="135"/>
    </location>
</feature>
<dbReference type="PANTHER" id="PTHR11527">
    <property type="entry name" value="HEAT-SHOCK PROTEIN 20 FAMILY MEMBER"/>
    <property type="match status" value="1"/>
</dbReference>